<dbReference type="InterPro" id="IPR041255">
    <property type="entry name" value="LpxI_N"/>
</dbReference>
<sequence>MLALIAGEGRLPPILHARAGGLVCALEGVEPDLPVQLRFRLERLGTFIEELRARGVTTLCMAGAIRRPALDPAALDAATLPLVPRLQEALALGDDGALRLVIELFEEAGISVTGAAELVPELLPPAGSPTRRAPPSGAEADAAAGAAALEAMGKADLGQAVIVHEGRVIAQESEAGTAALIRSAPAGAVLYKAPKPGQELRADMPAIGAETAAEAAAAGLSGLIIAAGGVILLDAEETVARLDAAGLWLWVRP</sequence>
<dbReference type="InterPro" id="IPR053174">
    <property type="entry name" value="LpxI"/>
</dbReference>
<feature type="domain" description="LpxI N-terminal" evidence="2">
    <location>
        <begin position="2"/>
        <end position="122"/>
    </location>
</feature>
<dbReference type="EMBL" id="JAAGAB010000002">
    <property type="protein sequence ID" value="NDV00613.1"/>
    <property type="molecule type" value="Genomic_DNA"/>
</dbReference>
<dbReference type="InterPro" id="IPR010415">
    <property type="entry name" value="LpxI_C"/>
</dbReference>
<dbReference type="Proteomes" id="UP000474757">
    <property type="component" value="Unassembled WGS sequence"/>
</dbReference>
<name>A0A6B2JHA6_9RHOB</name>
<gene>
    <name evidence="3" type="ORF">GZA08_06485</name>
</gene>
<dbReference type="AlphaFoldDB" id="A0A6B2JHA6"/>
<evidence type="ECO:0000313" key="3">
    <source>
        <dbReference type="EMBL" id="NDV00613.1"/>
    </source>
</evidence>
<dbReference type="PANTHER" id="PTHR39962">
    <property type="entry name" value="BLL4848 PROTEIN"/>
    <property type="match status" value="1"/>
</dbReference>
<proteinExistence type="predicted"/>
<evidence type="ECO:0000259" key="2">
    <source>
        <dbReference type="Pfam" id="PF17930"/>
    </source>
</evidence>
<evidence type="ECO:0000259" key="1">
    <source>
        <dbReference type="Pfam" id="PF06230"/>
    </source>
</evidence>
<organism evidence="3 4">
    <name type="scientific">Pseudoroseicyclus tamaricis</name>
    <dbReference type="NCBI Taxonomy" id="2705421"/>
    <lineage>
        <taxon>Bacteria</taxon>
        <taxon>Pseudomonadati</taxon>
        <taxon>Pseudomonadota</taxon>
        <taxon>Alphaproteobacteria</taxon>
        <taxon>Rhodobacterales</taxon>
        <taxon>Paracoccaceae</taxon>
        <taxon>Pseudoroseicyclus</taxon>
    </lineage>
</organism>
<dbReference type="InterPro" id="IPR043167">
    <property type="entry name" value="LpxI_C_sf"/>
</dbReference>
<accession>A0A6B2JHA6</accession>
<protein>
    <submittedName>
        <fullName evidence="3">LpxI family protein</fullName>
    </submittedName>
</protein>
<comment type="caution">
    <text evidence="3">The sequence shown here is derived from an EMBL/GenBank/DDBJ whole genome shotgun (WGS) entry which is preliminary data.</text>
</comment>
<dbReference type="RefSeq" id="WP_163891277.1">
    <property type="nucleotide sequence ID" value="NZ_JAAFYS010000002.1"/>
</dbReference>
<keyword evidence="4" id="KW-1185">Reference proteome</keyword>
<reference evidence="3 4" key="1">
    <citation type="submission" date="2020-02" db="EMBL/GenBank/DDBJ databases">
        <title>Pseudoroseicyclus tamarix, sp. nov., isolated from offshore sediment of a Tamarix chinensis forest.</title>
        <authorList>
            <person name="Gai Y."/>
        </authorList>
    </citation>
    <scope>NUCLEOTIDE SEQUENCE [LARGE SCALE GENOMIC DNA]</scope>
    <source>
        <strain evidence="3 4">CLL3-39</strain>
    </source>
</reference>
<dbReference type="Gene3D" id="3.40.140.80">
    <property type="match status" value="1"/>
</dbReference>
<evidence type="ECO:0000313" key="4">
    <source>
        <dbReference type="Proteomes" id="UP000474757"/>
    </source>
</evidence>
<feature type="domain" description="LpxI C-terminal" evidence="1">
    <location>
        <begin position="126"/>
        <end position="250"/>
    </location>
</feature>
<dbReference type="Gene3D" id="3.40.50.20">
    <property type="match status" value="1"/>
</dbReference>
<dbReference type="PANTHER" id="PTHR39962:SF1">
    <property type="entry name" value="LPXI FAMILY PROTEIN"/>
    <property type="match status" value="1"/>
</dbReference>
<dbReference type="Pfam" id="PF06230">
    <property type="entry name" value="LpxI_C"/>
    <property type="match status" value="1"/>
</dbReference>
<dbReference type="Pfam" id="PF17930">
    <property type="entry name" value="LpxI_N"/>
    <property type="match status" value="1"/>
</dbReference>